<evidence type="ECO:0000313" key="6">
    <source>
        <dbReference type="EMBL" id="APX22411.1"/>
    </source>
</evidence>
<dbReference type="KEGG" id="tpro:Ga0080559_TMP1615"/>
<dbReference type="EMBL" id="CP014803">
    <property type="protein sequence ID" value="APX26389.1"/>
    <property type="molecule type" value="Genomic_DNA"/>
</dbReference>
<gene>
    <name evidence="14" type="ORF">Ga0080559_TMP147</name>
    <name evidence="6" type="ORF">Ga0080559_TMP1615</name>
    <name evidence="7" type="ORF">Ga0080559_TMP1625</name>
    <name evidence="8" type="ORF">Ga0080559_TMP1687</name>
    <name evidence="15" type="ORF">Ga0080559_TMP236</name>
    <name evidence="18" type="ORF">Ga0080559_TMP256</name>
    <name evidence="9" type="ORF">Ga0080559_TMP2605</name>
    <name evidence="19" type="ORF">Ga0080559_TMP261</name>
    <name evidence="10" type="ORF">Ga0080559_TMP2632</name>
    <name evidence="11" type="ORF">Ga0080559_TMP2771</name>
    <name evidence="12" type="ORF">Ga0080559_TMP2827</name>
    <name evidence="13" type="ORF">Ga0080559_TMP4611</name>
    <name evidence="17" type="ORF">Ga0080559_TMP5052</name>
    <name evidence="16" type="ORF">Ga0080559_TMP5169</name>
</gene>
<geneLocation type="plasmid" evidence="20">
    <name>ptpro5</name>
</geneLocation>
<dbReference type="Proteomes" id="UP000186559">
    <property type="component" value="Plasmid pTPRO2"/>
</dbReference>
<evidence type="ECO:0000313" key="16">
    <source>
        <dbReference type="EMBL" id="APX26269.1"/>
    </source>
</evidence>
<dbReference type="Pfam" id="PF00589">
    <property type="entry name" value="Phage_integrase"/>
    <property type="match status" value="1"/>
</dbReference>
<dbReference type="EMBL" id="CP014796">
    <property type="protein sequence ID" value="APX22421.1"/>
    <property type="molecule type" value="Genomic_DNA"/>
</dbReference>
<dbReference type="EMBL" id="CP014798">
    <property type="protein sequence ID" value="APX26079.1"/>
    <property type="molecule type" value="Genomic_DNA"/>
</dbReference>
<dbReference type="AlphaFoldDB" id="A0A1U7D2N9"/>
<geneLocation type="plasmid" evidence="18">
    <name>pTPRO8</name>
</geneLocation>
<dbReference type="EMBL" id="CP014796">
    <property type="protein sequence ID" value="APX23401.1"/>
    <property type="molecule type" value="Genomic_DNA"/>
</dbReference>
<protein>
    <submittedName>
        <fullName evidence="6">Phage integrase family protein</fullName>
    </submittedName>
</protein>
<geneLocation type="plasmid" evidence="17">
    <name>pTPRO7</name>
</geneLocation>
<sequence length="456" mass="52359">MTARWPDPDRTIIDHHLTGLGLRSMKSRTCYRQVLHGFQDVAEHHSELGQDVLVAWLRVSAECWAATTLLHRTRIVDRFLDHLLITEAIERNPVTTLREACSIKQCMPVWRALASHDPEKALAELRRPRPFGSVLGEVLAEHVALMRNRGYKYTSQSARLLRFDQFLQLNPALQEQPVGVMLTHWAAAKSTRNHAVECENLRRTLTKIFRHRDPSIPSRRPDPRPQKDVVKQWRKPHIYSPADIRRMLDVARSFPSPRSPLRPLTIYTMLVLAYCAGLRRGELARLDLGDINLQSGTITVRQTKFFKTRILPLPASVVVELRAYIKARRRAGASQDPCAGLFWHEQGRTRRYTPEMITWLLTNVTRRAGFKPLQGRTGPRVHDLRHSMVVNRILEWYKAGINPQDRLPFLATYLGHRDINSTLVYITVTQDLLHHASERFRAVGAPCLDLGQGVRS</sequence>
<dbReference type="KEGG" id="tpro:Ga0080559_TMP261"/>
<evidence type="ECO:0000313" key="12">
    <source>
        <dbReference type="EMBL" id="APX23623.1"/>
    </source>
</evidence>
<evidence type="ECO:0000313" key="11">
    <source>
        <dbReference type="EMBL" id="APX23567.1"/>
    </source>
</evidence>
<evidence type="ECO:0000313" key="10">
    <source>
        <dbReference type="EMBL" id="APX23428.1"/>
    </source>
</evidence>
<dbReference type="EMBL" id="CP014802">
    <property type="protein sequence ID" value="APX26269.1"/>
    <property type="molecule type" value="Genomic_DNA"/>
</dbReference>
<dbReference type="KEGG" id="tpro:Ga0080559_TMP256"/>
<geneLocation type="plasmid" evidence="20">
    <name>ptpro2</name>
</geneLocation>
<evidence type="ECO:0000313" key="15">
    <source>
        <dbReference type="EMBL" id="APX26212.1"/>
    </source>
</evidence>
<feature type="domain" description="Tyr recombinase" evidence="5">
    <location>
        <begin position="234"/>
        <end position="438"/>
    </location>
</feature>
<dbReference type="EMBL" id="CP014796">
    <property type="protein sequence ID" value="APX23623.1"/>
    <property type="molecule type" value="Genomic_DNA"/>
</dbReference>
<dbReference type="Proteomes" id="UP000186559">
    <property type="component" value="Chromosome"/>
</dbReference>
<dbReference type="EMBL" id="CP014796">
    <property type="protein sequence ID" value="APX23567.1"/>
    <property type="molecule type" value="Genomic_DNA"/>
</dbReference>
<evidence type="ECO:0000313" key="8">
    <source>
        <dbReference type="EMBL" id="APX22483.1"/>
    </source>
</evidence>
<dbReference type="InterPro" id="IPR050090">
    <property type="entry name" value="Tyrosine_recombinase_XerCD"/>
</dbReference>
<dbReference type="KEGG" id="tpro:Ga0080559_TMP2605"/>
<accession>A0A1U7D2N9</accession>
<comment type="similarity">
    <text evidence="1">Belongs to the 'phage' integrase family.</text>
</comment>
<evidence type="ECO:0000313" key="7">
    <source>
        <dbReference type="EMBL" id="APX22421.1"/>
    </source>
</evidence>
<dbReference type="Proteomes" id="UP000186559">
    <property type="component" value="Plasmid pTPRO8"/>
</dbReference>
<dbReference type="Proteomes" id="UP000186559">
    <property type="component" value="Plasmid pTPRO7"/>
</dbReference>
<evidence type="ECO:0000313" key="14">
    <source>
        <dbReference type="EMBL" id="APX26079.1"/>
    </source>
</evidence>
<evidence type="ECO:0000256" key="2">
    <source>
        <dbReference type="ARBA" id="ARBA00022908"/>
    </source>
</evidence>
<evidence type="ECO:0000313" key="9">
    <source>
        <dbReference type="EMBL" id="APX23401.1"/>
    </source>
</evidence>
<dbReference type="PANTHER" id="PTHR30349:SF41">
    <property type="entry name" value="INTEGRASE_RECOMBINASE PROTEIN MJ0367-RELATED"/>
    <property type="match status" value="1"/>
</dbReference>
<evidence type="ECO:0000313" key="20">
    <source>
        <dbReference type="Proteomes" id="UP000186559"/>
    </source>
</evidence>
<dbReference type="KEGG" id="tpro:Ga0080559_TMP236"/>
<dbReference type="KEGG" id="tpro:Ga0080559_TMP5169"/>
<dbReference type="EMBL" id="CP014796">
    <property type="protein sequence ID" value="APX22411.1"/>
    <property type="molecule type" value="Genomic_DNA"/>
</dbReference>
<dbReference type="InterPro" id="IPR013762">
    <property type="entry name" value="Integrase-like_cat_sf"/>
</dbReference>
<reference evidence="6 20" key="1">
    <citation type="submission" date="2016-03" db="EMBL/GenBank/DDBJ databases">
        <title>Deep-sea bacteria in the southern Pacific.</title>
        <authorList>
            <person name="Tang K."/>
        </authorList>
    </citation>
    <scope>NUCLEOTIDE SEQUENCE [LARGE SCALE GENOMIC DNA]</scope>
    <source>
        <strain evidence="6 20">JLT2016</strain>
        <plasmid evidence="20">Plasmid ptpro2</plasmid>
        <plasmid evidence="20">Plasmid ptpro5</plasmid>
        <plasmid evidence="20">Plasmid ptpro6</plasmid>
        <plasmid evidence="20">Plasmid ptpro7</plasmid>
        <plasmid evidence="20">Plasmid ptpro8</plasmid>
        <plasmid evidence="14">pTPRO2</plasmid>
        <plasmid evidence="15">pTPRO5</plasmid>
        <plasmid evidence="16">pTPRO6</plasmid>
        <plasmid evidence="17">pTPRO7</plasmid>
        <plasmid evidence="18">pTPRO8</plasmid>
    </source>
</reference>
<dbReference type="InterPro" id="IPR002104">
    <property type="entry name" value="Integrase_catalytic"/>
</dbReference>
<dbReference type="KEGG" id="tpro:Ga0080559_TMP1625"/>
<dbReference type="STRING" id="1229727.Ga0080559_TMP1615"/>
<keyword evidence="3" id="KW-0238">DNA-binding</keyword>
<dbReference type="KEGG" id="tpro:Ga0080559_TMP2827"/>
<dbReference type="GO" id="GO:0003677">
    <property type="term" value="F:DNA binding"/>
    <property type="evidence" value="ECO:0007669"/>
    <property type="project" value="UniProtKB-KW"/>
</dbReference>
<dbReference type="EMBL" id="CP014804">
    <property type="protein sequence ID" value="APX26472.1"/>
    <property type="molecule type" value="Genomic_DNA"/>
</dbReference>
<dbReference type="SUPFAM" id="SSF56349">
    <property type="entry name" value="DNA breaking-rejoining enzymes"/>
    <property type="match status" value="1"/>
</dbReference>
<dbReference type="KEGG" id="tpro:Ga0080559_TMP5052"/>
<geneLocation type="plasmid" evidence="16">
    <name>pTPRO6</name>
</geneLocation>
<dbReference type="KEGG" id="tpro:Ga0080559_TMP4611"/>
<geneLocation type="plasmid" evidence="20">
    <name>ptpro7</name>
</geneLocation>
<dbReference type="EMBL" id="CP014796">
    <property type="protein sequence ID" value="APX23428.1"/>
    <property type="molecule type" value="Genomic_DNA"/>
</dbReference>
<dbReference type="EMBL" id="CP014804">
    <property type="protein sequence ID" value="APX26467.1"/>
    <property type="molecule type" value="Genomic_DNA"/>
</dbReference>
<dbReference type="KEGG" id="tpro:Ga0080559_TMP147"/>
<dbReference type="GO" id="GO:0015074">
    <property type="term" value="P:DNA integration"/>
    <property type="evidence" value="ECO:0007669"/>
    <property type="project" value="UniProtKB-KW"/>
</dbReference>
<evidence type="ECO:0000256" key="3">
    <source>
        <dbReference type="ARBA" id="ARBA00023125"/>
    </source>
</evidence>
<dbReference type="EMBL" id="CP014796">
    <property type="protein sequence ID" value="APX22483.1"/>
    <property type="molecule type" value="Genomic_DNA"/>
</dbReference>
<dbReference type="Proteomes" id="UP000186559">
    <property type="component" value="Plasmid pTPRO6"/>
</dbReference>
<dbReference type="EMBL" id="CP014796">
    <property type="protein sequence ID" value="APX25407.1"/>
    <property type="molecule type" value="Genomic_DNA"/>
</dbReference>
<evidence type="ECO:0000313" key="17">
    <source>
        <dbReference type="EMBL" id="APX26389.1"/>
    </source>
</evidence>
<geneLocation type="plasmid" evidence="20">
    <name>ptpro8</name>
</geneLocation>
<dbReference type="KEGG" id="tpro:Ga0080559_TMP1687"/>
<evidence type="ECO:0000256" key="4">
    <source>
        <dbReference type="ARBA" id="ARBA00023172"/>
    </source>
</evidence>
<dbReference type="PROSITE" id="PS51898">
    <property type="entry name" value="TYR_RECOMBINASE"/>
    <property type="match status" value="1"/>
</dbReference>
<evidence type="ECO:0000259" key="5">
    <source>
        <dbReference type="PROSITE" id="PS51898"/>
    </source>
</evidence>
<evidence type="ECO:0000313" key="19">
    <source>
        <dbReference type="EMBL" id="APX26472.1"/>
    </source>
</evidence>
<name>A0A1U7D2N9_9RHOB</name>
<keyword evidence="4" id="KW-0233">DNA recombination</keyword>
<keyword evidence="14" id="KW-0614">Plasmid</keyword>
<geneLocation type="plasmid" evidence="15">
    <name>pTPRO5</name>
</geneLocation>
<dbReference type="EMBL" id="CP014801">
    <property type="protein sequence ID" value="APX26212.1"/>
    <property type="molecule type" value="Genomic_DNA"/>
</dbReference>
<organism evidence="6 20">
    <name type="scientific">Salipiger profundus</name>
    <dbReference type="NCBI Taxonomy" id="1229727"/>
    <lineage>
        <taxon>Bacteria</taxon>
        <taxon>Pseudomonadati</taxon>
        <taxon>Pseudomonadota</taxon>
        <taxon>Alphaproteobacteria</taxon>
        <taxon>Rhodobacterales</taxon>
        <taxon>Roseobacteraceae</taxon>
        <taxon>Salipiger</taxon>
    </lineage>
</organism>
<dbReference type="RefSeq" id="WP_076622777.1">
    <property type="nucleotide sequence ID" value="NZ_CP014796.1"/>
</dbReference>
<dbReference type="Proteomes" id="UP000186559">
    <property type="component" value="Plasmid pTPRO5"/>
</dbReference>
<keyword evidence="20" id="KW-1185">Reference proteome</keyword>
<geneLocation type="plasmid" evidence="20">
    <name>ptpro6</name>
</geneLocation>
<dbReference type="KEGG" id="tpro:Ga0080559_TMP2771"/>
<dbReference type="Gene3D" id="1.10.443.10">
    <property type="entry name" value="Intergrase catalytic core"/>
    <property type="match status" value="1"/>
</dbReference>
<dbReference type="PANTHER" id="PTHR30349">
    <property type="entry name" value="PHAGE INTEGRASE-RELATED"/>
    <property type="match status" value="1"/>
</dbReference>
<evidence type="ECO:0000313" key="13">
    <source>
        <dbReference type="EMBL" id="APX25407.1"/>
    </source>
</evidence>
<keyword evidence="2" id="KW-0229">DNA integration</keyword>
<evidence type="ECO:0000313" key="18">
    <source>
        <dbReference type="EMBL" id="APX26467.1"/>
    </source>
</evidence>
<proteinExistence type="inferred from homology"/>
<evidence type="ECO:0000256" key="1">
    <source>
        <dbReference type="ARBA" id="ARBA00008857"/>
    </source>
</evidence>
<dbReference type="InterPro" id="IPR011010">
    <property type="entry name" value="DNA_brk_join_enz"/>
</dbReference>
<geneLocation type="plasmid" evidence="14">
    <name>pTPRO2</name>
</geneLocation>
<dbReference type="KEGG" id="tpro:Ga0080559_TMP2632"/>
<dbReference type="GO" id="GO:0006310">
    <property type="term" value="P:DNA recombination"/>
    <property type="evidence" value="ECO:0007669"/>
    <property type="project" value="UniProtKB-KW"/>
</dbReference>